<name>A0A1I7T643_9PELO</name>
<evidence type="ECO:0000256" key="2">
    <source>
        <dbReference type="ARBA" id="ARBA00022833"/>
    </source>
</evidence>
<dbReference type="Proteomes" id="UP000095282">
    <property type="component" value="Unplaced"/>
</dbReference>
<evidence type="ECO:0000259" key="4">
    <source>
        <dbReference type="PROSITE" id="PS50089"/>
    </source>
</evidence>
<evidence type="ECO:0000313" key="5">
    <source>
        <dbReference type="Proteomes" id="UP000095282"/>
    </source>
</evidence>
<proteinExistence type="predicted"/>
<accession>A0A1I7T643</accession>
<dbReference type="AlphaFoldDB" id="A0A1I7T643"/>
<dbReference type="InterPro" id="IPR013083">
    <property type="entry name" value="Znf_RING/FYVE/PHD"/>
</dbReference>
<dbReference type="WBParaSite" id="Csp11.Scaffold518.g2770.t1">
    <property type="protein sequence ID" value="Csp11.Scaffold518.g2770.t1"/>
    <property type="gene ID" value="Csp11.Scaffold518.g2770"/>
</dbReference>
<dbReference type="GO" id="GO:0008270">
    <property type="term" value="F:zinc ion binding"/>
    <property type="evidence" value="ECO:0007669"/>
    <property type="project" value="UniProtKB-KW"/>
</dbReference>
<evidence type="ECO:0000256" key="3">
    <source>
        <dbReference type="PROSITE-ProRule" id="PRU00175"/>
    </source>
</evidence>
<dbReference type="InterPro" id="IPR001841">
    <property type="entry name" value="Znf_RING"/>
</dbReference>
<dbReference type="SMART" id="SM00184">
    <property type="entry name" value="RING"/>
    <property type="match status" value="1"/>
</dbReference>
<organism evidence="5 6">
    <name type="scientific">Caenorhabditis tropicalis</name>
    <dbReference type="NCBI Taxonomy" id="1561998"/>
    <lineage>
        <taxon>Eukaryota</taxon>
        <taxon>Metazoa</taxon>
        <taxon>Ecdysozoa</taxon>
        <taxon>Nematoda</taxon>
        <taxon>Chromadorea</taxon>
        <taxon>Rhabditida</taxon>
        <taxon>Rhabditina</taxon>
        <taxon>Rhabditomorpha</taxon>
        <taxon>Rhabditoidea</taxon>
        <taxon>Rhabditidae</taxon>
        <taxon>Peloderinae</taxon>
        <taxon>Caenorhabditis</taxon>
    </lineage>
</organism>
<keyword evidence="1 3" id="KW-0479">Metal-binding</keyword>
<dbReference type="PROSITE" id="PS50089">
    <property type="entry name" value="ZF_RING_2"/>
    <property type="match status" value="1"/>
</dbReference>
<keyword evidence="1 3" id="KW-0863">Zinc-finger</keyword>
<feature type="domain" description="RING-type" evidence="4">
    <location>
        <begin position="69"/>
        <end position="136"/>
    </location>
</feature>
<sequence length="151" mass="17422">MATNSSSSDVVFIGEYRPVAPRMDNSLHQFLNLQNYAQWKHYEQEMQKAKQEADKKAEDVLMIQQMASCSICWNTFTDGLNAVSAKCGHLICNRCSQHIIDCAATKTDQLRALERRKPNRQRVYVRKVKPLCPMCRGPWSHLKKLPIPRET</sequence>
<dbReference type="SUPFAM" id="SSF57850">
    <property type="entry name" value="RING/U-box"/>
    <property type="match status" value="1"/>
</dbReference>
<keyword evidence="5" id="KW-1185">Reference proteome</keyword>
<protein>
    <submittedName>
        <fullName evidence="6">RING-type domain-containing protein</fullName>
    </submittedName>
</protein>
<keyword evidence="2" id="KW-0862">Zinc</keyword>
<reference evidence="6" key="1">
    <citation type="submission" date="2016-11" db="UniProtKB">
        <authorList>
            <consortium name="WormBaseParasite"/>
        </authorList>
    </citation>
    <scope>IDENTIFICATION</scope>
</reference>
<evidence type="ECO:0000256" key="1">
    <source>
        <dbReference type="ARBA" id="ARBA00022771"/>
    </source>
</evidence>
<dbReference type="Gene3D" id="3.30.40.10">
    <property type="entry name" value="Zinc/RING finger domain, C3HC4 (zinc finger)"/>
    <property type="match status" value="1"/>
</dbReference>
<evidence type="ECO:0000313" key="6">
    <source>
        <dbReference type="WBParaSite" id="Csp11.Scaffold518.g2770.t1"/>
    </source>
</evidence>